<dbReference type="Proteomes" id="UP001589755">
    <property type="component" value="Unassembled WGS sequence"/>
</dbReference>
<gene>
    <name evidence="1" type="ORF">ACFFJ2_19515</name>
</gene>
<evidence type="ECO:0000313" key="1">
    <source>
        <dbReference type="EMBL" id="MFC0210581.1"/>
    </source>
</evidence>
<dbReference type="Gene3D" id="1.10.520.40">
    <property type="entry name" value="CRISPR-associated protein Cse2"/>
    <property type="match status" value="1"/>
</dbReference>
<accession>A0ABV6DD68</accession>
<comment type="caution">
    <text evidence="1">The sequence shown here is derived from an EMBL/GenBank/DDBJ whole genome shotgun (WGS) entry which is preliminary data.</text>
</comment>
<name>A0ABV6DD68_9HYPH</name>
<keyword evidence="2" id="KW-1185">Reference proteome</keyword>
<reference evidence="1 2" key="1">
    <citation type="submission" date="2024-09" db="EMBL/GenBank/DDBJ databases">
        <authorList>
            <person name="Sun Q."/>
            <person name="Mori K."/>
        </authorList>
    </citation>
    <scope>NUCLEOTIDE SEQUENCE [LARGE SCALE GENOMIC DNA]</scope>
    <source>
        <strain evidence="1 2">CCM 8543</strain>
    </source>
</reference>
<sequence>MSPEQREEQTTELGAKVARLAGAMLKLEPGALARLRRMDVEGPGEPDFWRLATELDLPTHPAGLRLVRIMALLAPKGDPGNRAPLHRFERPLGTVLCEAGLSEARLARFLALPFERRGPALESMARFINAARAQSGGVNCHDIACLLFSTEAMHARRLAGSYYRCLDRAARQQDTDEKKEPAA</sequence>
<proteinExistence type="predicted"/>
<dbReference type="InterPro" id="IPR038287">
    <property type="entry name" value="Cse2_sf"/>
</dbReference>
<organism evidence="1 2">
    <name type="scientific">Chelativorans intermedius</name>
    <dbReference type="NCBI Taxonomy" id="515947"/>
    <lineage>
        <taxon>Bacteria</taxon>
        <taxon>Pseudomonadati</taxon>
        <taxon>Pseudomonadota</taxon>
        <taxon>Alphaproteobacteria</taxon>
        <taxon>Hyphomicrobiales</taxon>
        <taxon>Phyllobacteriaceae</taxon>
        <taxon>Chelativorans</taxon>
    </lineage>
</organism>
<evidence type="ECO:0000313" key="2">
    <source>
        <dbReference type="Proteomes" id="UP001589755"/>
    </source>
</evidence>
<dbReference type="EMBL" id="JBHLXD010000063">
    <property type="protein sequence ID" value="MFC0210581.1"/>
    <property type="molecule type" value="Genomic_DNA"/>
</dbReference>
<dbReference type="RefSeq" id="WP_261521192.1">
    <property type="nucleotide sequence ID" value="NZ_JAODNW010000016.1"/>
</dbReference>
<evidence type="ECO:0008006" key="3">
    <source>
        <dbReference type="Google" id="ProtNLM"/>
    </source>
</evidence>
<protein>
    <recommendedName>
        <fullName evidence="3">CRISPR-associated protein, Cse2 family</fullName>
    </recommendedName>
</protein>